<name>A0A369PUC2_9SPHI</name>
<organism evidence="1 2">
    <name type="scientific">Pedobacter chinensis</name>
    <dbReference type="NCBI Taxonomy" id="2282421"/>
    <lineage>
        <taxon>Bacteria</taxon>
        <taxon>Pseudomonadati</taxon>
        <taxon>Bacteroidota</taxon>
        <taxon>Sphingobacteriia</taxon>
        <taxon>Sphingobacteriales</taxon>
        <taxon>Sphingobacteriaceae</taxon>
        <taxon>Pedobacter</taxon>
    </lineage>
</organism>
<protein>
    <recommendedName>
        <fullName evidence="3">Toprim domain-containing protein</fullName>
    </recommendedName>
</protein>
<dbReference type="Proteomes" id="UP000253961">
    <property type="component" value="Unassembled WGS sequence"/>
</dbReference>
<reference evidence="1 2" key="1">
    <citation type="submission" date="2018-07" db="EMBL/GenBank/DDBJ databases">
        <title>Pedobacter sp. nov., isolated from soil.</title>
        <authorList>
            <person name="Zhou L.Y."/>
            <person name="Du Z.J."/>
        </authorList>
    </citation>
    <scope>NUCLEOTIDE SEQUENCE [LARGE SCALE GENOMIC DNA]</scope>
    <source>
        <strain evidence="1 2">JDX94</strain>
    </source>
</reference>
<sequence>MAWEIRTAAQWKHCLGQKGMSIFKGESNRLVLFEGMMDYLSWATKNPQDKSSVFVLNSIALIDYAIKAAVDFKDKTCFFDNDEPGRKAAASFLAVYPDAANGASAYQGYEDYNAMLMDEPQPRMPWEEEGVFQKVLNTYKR</sequence>
<gene>
    <name evidence="1" type="ORF">DU508_21600</name>
</gene>
<dbReference type="Pfam" id="PF13155">
    <property type="entry name" value="Toprim_2"/>
    <property type="match status" value="1"/>
</dbReference>
<dbReference type="RefSeq" id="WP_115404746.1">
    <property type="nucleotide sequence ID" value="NZ_QPKV01000014.1"/>
</dbReference>
<keyword evidence="2" id="KW-1185">Reference proteome</keyword>
<proteinExistence type="predicted"/>
<comment type="caution">
    <text evidence="1">The sequence shown here is derived from an EMBL/GenBank/DDBJ whole genome shotgun (WGS) entry which is preliminary data.</text>
</comment>
<evidence type="ECO:0008006" key="3">
    <source>
        <dbReference type="Google" id="ProtNLM"/>
    </source>
</evidence>
<dbReference type="EMBL" id="QPKV01000014">
    <property type="protein sequence ID" value="RDC54319.1"/>
    <property type="molecule type" value="Genomic_DNA"/>
</dbReference>
<accession>A0A369PUC2</accession>
<dbReference type="AlphaFoldDB" id="A0A369PUC2"/>
<dbReference type="OrthoDB" id="8536512at2"/>
<evidence type="ECO:0000313" key="1">
    <source>
        <dbReference type="EMBL" id="RDC54319.1"/>
    </source>
</evidence>
<evidence type="ECO:0000313" key="2">
    <source>
        <dbReference type="Proteomes" id="UP000253961"/>
    </source>
</evidence>
<dbReference type="Gene3D" id="3.40.1360.10">
    <property type="match status" value="1"/>
</dbReference>